<dbReference type="Proteomes" id="UP000230069">
    <property type="component" value="Unassembled WGS sequence"/>
</dbReference>
<keyword evidence="3" id="KW-1185">Reference proteome</keyword>
<reference evidence="2 3" key="1">
    <citation type="submission" date="2017-09" db="EMBL/GenBank/DDBJ databases">
        <title>WGS assembly of Aquilegia coerulea Goldsmith.</title>
        <authorList>
            <person name="Hodges S."/>
            <person name="Kramer E."/>
            <person name="Nordborg M."/>
            <person name="Tomkins J."/>
            <person name="Borevitz J."/>
            <person name="Derieg N."/>
            <person name="Yan J."/>
            <person name="Mihaltcheva S."/>
            <person name="Hayes R.D."/>
            <person name="Rokhsar D."/>
        </authorList>
    </citation>
    <scope>NUCLEOTIDE SEQUENCE [LARGE SCALE GENOMIC DNA]</scope>
    <source>
        <strain evidence="3">cv. Goldsmith</strain>
    </source>
</reference>
<sequence>MVLIYNKKTPCVLGLSYVSVDALLHEFVIWLLWLNHLGVEAFFKGIFGSYLWILVTFVVVVSSEESWGILIHSDHQHLIMMLGNCLHASMSGIMLSSNVLICKIFYYNAEYSFKV</sequence>
<dbReference type="AlphaFoldDB" id="A0A2G5CR89"/>
<keyword evidence="1" id="KW-1133">Transmembrane helix</keyword>
<evidence type="ECO:0000313" key="3">
    <source>
        <dbReference type="Proteomes" id="UP000230069"/>
    </source>
</evidence>
<gene>
    <name evidence="2" type="ORF">AQUCO_04000090v1</name>
</gene>
<protein>
    <submittedName>
        <fullName evidence="2">Uncharacterized protein</fullName>
    </submittedName>
</protein>
<evidence type="ECO:0000256" key="1">
    <source>
        <dbReference type="SAM" id="Phobius"/>
    </source>
</evidence>
<dbReference type="InParanoid" id="A0A2G5CR89"/>
<organism evidence="2 3">
    <name type="scientific">Aquilegia coerulea</name>
    <name type="common">Rocky mountain columbine</name>
    <dbReference type="NCBI Taxonomy" id="218851"/>
    <lineage>
        <taxon>Eukaryota</taxon>
        <taxon>Viridiplantae</taxon>
        <taxon>Streptophyta</taxon>
        <taxon>Embryophyta</taxon>
        <taxon>Tracheophyta</taxon>
        <taxon>Spermatophyta</taxon>
        <taxon>Magnoliopsida</taxon>
        <taxon>Ranunculales</taxon>
        <taxon>Ranunculaceae</taxon>
        <taxon>Thalictroideae</taxon>
        <taxon>Aquilegia</taxon>
    </lineage>
</organism>
<feature type="transmembrane region" description="Helical" evidence="1">
    <location>
        <begin position="12"/>
        <end position="35"/>
    </location>
</feature>
<proteinExistence type="predicted"/>
<keyword evidence="1" id="KW-0812">Transmembrane</keyword>
<dbReference type="EMBL" id="KZ305057">
    <property type="protein sequence ID" value="PIA33792.1"/>
    <property type="molecule type" value="Genomic_DNA"/>
</dbReference>
<accession>A0A2G5CR89</accession>
<feature type="transmembrane region" description="Helical" evidence="1">
    <location>
        <begin position="41"/>
        <end position="61"/>
    </location>
</feature>
<name>A0A2G5CR89_AQUCA</name>
<evidence type="ECO:0000313" key="2">
    <source>
        <dbReference type="EMBL" id="PIA33792.1"/>
    </source>
</evidence>
<keyword evidence="1" id="KW-0472">Membrane</keyword>